<dbReference type="PRINTS" id="PR00724">
    <property type="entry name" value="CRBOXYPTASEC"/>
</dbReference>
<evidence type="ECO:0000256" key="8">
    <source>
        <dbReference type="ARBA" id="ARBA00023157"/>
    </source>
</evidence>
<keyword evidence="3" id="KW-0964">Secreted</keyword>
<dbReference type="FunFam" id="3.40.50.1820:FF:000060">
    <property type="entry name" value="Carboxypeptidase"/>
    <property type="match status" value="1"/>
</dbReference>
<dbReference type="AlphaFoldDB" id="A0A396I7E5"/>
<dbReference type="EC" id="3.4.16.-" evidence="11"/>
<dbReference type="Gramene" id="rna23011">
    <property type="protein sequence ID" value="RHN60661.1"/>
    <property type="gene ID" value="gene23011"/>
</dbReference>
<evidence type="ECO:0000256" key="11">
    <source>
        <dbReference type="RuleBase" id="RU361156"/>
    </source>
</evidence>
<dbReference type="PANTHER" id="PTHR11802">
    <property type="entry name" value="SERINE PROTEASE FAMILY S10 SERINE CARBOXYPEPTIDASE"/>
    <property type="match status" value="1"/>
</dbReference>
<dbReference type="Gene3D" id="3.40.50.1820">
    <property type="entry name" value="alpha/beta hydrolase"/>
    <property type="match status" value="1"/>
</dbReference>
<dbReference type="InterPro" id="IPR001563">
    <property type="entry name" value="Peptidase_S10"/>
</dbReference>
<dbReference type="SUPFAM" id="SSF53474">
    <property type="entry name" value="alpha/beta-Hydrolases"/>
    <property type="match status" value="1"/>
</dbReference>
<evidence type="ECO:0000256" key="1">
    <source>
        <dbReference type="ARBA" id="ARBA00004613"/>
    </source>
</evidence>
<dbReference type="PANTHER" id="PTHR11802:SF350">
    <property type="entry name" value="CARBOXYPEPTIDASE"/>
    <property type="match status" value="1"/>
</dbReference>
<keyword evidence="6" id="KW-0732">Signal</keyword>
<evidence type="ECO:0000256" key="6">
    <source>
        <dbReference type="ARBA" id="ARBA00022729"/>
    </source>
</evidence>
<comment type="similarity">
    <text evidence="2 11">Belongs to the peptidase S10 family.</text>
</comment>
<dbReference type="Pfam" id="PF00450">
    <property type="entry name" value="Peptidase_S10"/>
    <property type="match status" value="1"/>
</dbReference>
<comment type="function">
    <text evidence="10">Probable carboxypeptidase.</text>
</comment>
<organism evidence="12 13">
    <name type="scientific">Medicago truncatula</name>
    <name type="common">Barrel medic</name>
    <name type="synonym">Medicago tribuloides</name>
    <dbReference type="NCBI Taxonomy" id="3880"/>
    <lineage>
        <taxon>Eukaryota</taxon>
        <taxon>Viridiplantae</taxon>
        <taxon>Streptophyta</taxon>
        <taxon>Embryophyta</taxon>
        <taxon>Tracheophyta</taxon>
        <taxon>Spermatophyta</taxon>
        <taxon>Magnoliopsida</taxon>
        <taxon>eudicotyledons</taxon>
        <taxon>Gunneridae</taxon>
        <taxon>Pentapetalae</taxon>
        <taxon>rosids</taxon>
        <taxon>fabids</taxon>
        <taxon>Fabales</taxon>
        <taxon>Fabaceae</taxon>
        <taxon>Papilionoideae</taxon>
        <taxon>50 kb inversion clade</taxon>
        <taxon>NPAAA clade</taxon>
        <taxon>Hologalegina</taxon>
        <taxon>IRL clade</taxon>
        <taxon>Trifolieae</taxon>
        <taxon>Medicago</taxon>
    </lineage>
</organism>
<dbReference type="PROSITE" id="PS00131">
    <property type="entry name" value="CARBOXYPEPT_SER_SER"/>
    <property type="match status" value="1"/>
</dbReference>
<dbReference type="Proteomes" id="UP000265566">
    <property type="component" value="Chromosome 4"/>
</dbReference>
<comment type="caution">
    <text evidence="12">The sequence shown here is derived from an EMBL/GenBank/DDBJ whole genome shotgun (WGS) entry which is preliminary data.</text>
</comment>
<reference evidence="13" key="1">
    <citation type="journal article" date="2018" name="Nat. Plants">
        <title>Whole-genome landscape of Medicago truncatula symbiotic genes.</title>
        <authorList>
            <person name="Pecrix Y."/>
            <person name="Staton S.E."/>
            <person name="Sallet E."/>
            <person name="Lelandais-Briere C."/>
            <person name="Moreau S."/>
            <person name="Carrere S."/>
            <person name="Blein T."/>
            <person name="Jardinaud M.F."/>
            <person name="Latrasse D."/>
            <person name="Zouine M."/>
            <person name="Zahm M."/>
            <person name="Kreplak J."/>
            <person name="Mayjonade B."/>
            <person name="Satge C."/>
            <person name="Perez M."/>
            <person name="Cauet S."/>
            <person name="Marande W."/>
            <person name="Chantry-Darmon C."/>
            <person name="Lopez-Roques C."/>
            <person name="Bouchez O."/>
            <person name="Berard A."/>
            <person name="Debelle F."/>
            <person name="Munos S."/>
            <person name="Bendahmane A."/>
            <person name="Berges H."/>
            <person name="Niebel A."/>
            <person name="Buitink J."/>
            <person name="Frugier F."/>
            <person name="Benhamed M."/>
            <person name="Crespi M."/>
            <person name="Gouzy J."/>
            <person name="Gamas P."/>
        </authorList>
    </citation>
    <scope>NUCLEOTIDE SEQUENCE [LARGE SCALE GENOMIC DNA]</scope>
    <source>
        <strain evidence="13">cv. Jemalong A17</strain>
    </source>
</reference>
<name>A0A396I7E5_MEDTR</name>
<protein>
    <recommendedName>
        <fullName evidence="11">Carboxypeptidase</fullName>
        <ecNumber evidence="11">3.4.16.-</ecNumber>
    </recommendedName>
</protein>
<evidence type="ECO:0000256" key="7">
    <source>
        <dbReference type="ARBA" id="ARBA00022801"/>
    </source>
</evidence>
<dbReference type="InterPro" id="IPR033124">
    <property type="entry name" value="Ser_caboxypep_his_AS"/>
</dbReference>
<dbReference type="InterPro" id="IPR018202">
    <property type="entry name" value="Ser_caboxypep_ser_AS"/>
</dbReference>
<dbReference type="OrthoDB" id="443318at2759"/>
<keyword evidence="9" id="KW-0325">Glycoprotein</keyword>
<dbReference type="GO" id="GO:0005576">
    <property type="term" value="C:extracellular region"/>
    <property type="evidence" value="ECO:0007669"/>
    <property type="project" value="UniProtKB-SubCell"/>
</dbReference>
<evidence type="ECO:0000313" key="13">
    <source>
        <dbReference type="Proteomes" id="UP000265566"/>
    </source>
</evidence>
<evidence type="ECO:0000256" key="4">
    <source>
        <dbReference type="ARBA" id="ARBA00022645"/>
    </source>
</evidence>
<gene>
    <name evidence="12" type="ORF">MtrunA17_Chr4g0028261</name>
</gene>
<dbReference type="GO" id="GO:0006508">
    <property type="term" value="P:proteolysis"/>
    <property type="evidence" value="ECO:0007669"/>
    <property type="project" value="UniProtKB-KW"/>
</dbReference>
<dbReference type="InterPro" id="IPR029058">
    <property type="entry name" value="AB_hydrolase_fold"/>
</dbReference>
<dbReference type="PROSITE" id="PS00560">
    <property type="entry name" value="CARBOXYPEPT_SER_HIS"/>
    <property type="match status" value="1"/>
</dbReference>
<evidence type="ECO:0000313" key="12">
    <source>
        <dbReference type="EMBL" id="RHN60661.1"/>
    </source>
</evidence>
<evidence type="ECO:0000256" key="3">
    <source>
        <dbReference type="ARBA" id="ARBA00022525"/>
    </source>
</evidence>
<comment type="subcellular location">
    <subcellularLocation>
        <location evidence="1">Secreted</location>
    </subcellularLocation>
</comment>
<accession>A0A396I7E5</accession>
<keyword evidence="7 11" id="KW-0378">Hydrolase</keyword>
<dbReference type="GO" id="GO:0004185">
    <property type="term" value="F:serine-type carboxypeptidase activity"/>
    <property type="evidence" value="ECO:0007669"/>
    <property type="project" value="UniProtKB-UniRule"/>
</dbReference>
<evidence type="ECO:0000256" key="9">
    <source>
        <dbReference type="ARBA" id="ARBA00023180"/>
    </source>
</evidence>
<keyword evidence="5 11" id="KW-0645">Protease</keyword>
<evidence type="ECO:0000256" key="2">
    <source>
        <dbReference type="ARBA" id="ARBA00009431"/>
    </source>
</evidence>
<keyword evidence="4 11" id="KW-0121">Carboxypeptidase</keyword>
<evidence type="ECO:0000256" key="10">
    <source>
        <dbReference type="ARBA" id="ARBA00037399"/>
    </source>
</evidence>
<proteinExistence type="inferred from homology"/>
<evidence type="ECO:0000256" key="5">
    <source>
        <dbReference type="ARBA" id="ARBA00022670"/>
    </source>
</evidence>
<keyword evidence="8" id="KW-1015">Disulfide bond</keyword>
<sequence length="517" mass="57804">MFSECYKNIPIASLFSQTRTNNMGFSKTSLPLFLFFILFSVSYATSRIINHARFPSTTFSPNQQAEKLIRSFNLFPKQSVNVIHGDHSLDHFLPGKIVEKKFSFFGDSGGPSIEDLGHHAGYYSLPRSNSSRLFYFFFESRKNNKDAPVVIWLTGGPGCSSELALFYENGPFKIANDLSLAWNDFGWDQASNILFVDQPIGTGFSYTSNENDIPHDETGVSNDLYDFLQEFFKQHSEFVKNEFYITGESYAGHYVPALASRVHQGNKANQGIKINLKGFAIGNGLTNPEIQYPAYTQFALDNKLITKEEQAVINKLIPQCVETTKSCESKGGESCLSALSQCQEIFTDILSYADDNINYYDIRKKCEGPLCYDFSNVERLMNQKTVKDALGVGDIEFVSCSLDVHNAMAKDFMQNFEVDIPALLEDGIKVLIYAGEFDLICNWLGNSNWVHAMGWSGQKQFAASKTVQFVVDGKQAGLLNSYGPLSFLKVNGAGHLVPMDQPKAALQMLANWMHGNL</sequence>
<dbReference type="EMBL" id="PSQE01000004">
    <property type="protein sequence ID" value="RHN60661.1"/>
    <property type="molecule type" value="Genomic_DNA"/>
</dbReference>